<dbReference type="EMBL" id="UINC01210807">
    <property type="protein sequence ID" value="SVE34441.1"/>
    <property type="molecule type" value="Genomic_DNA"/>
</dbReference>
<reference evidence="1" key="1">
    <citation type="submission" date="2018-05" db="EMBL/GenBank/DDBJ databases">
        <authorList>
            <person name="Lanie J.A."/>
            <person name="Ng W.-L."/>
            <person name="Kazmierczak K.M."/>
            <person name="Andrzejewski T.M."/>
            <person name="Davidsen T.M."/>
            <person name="Wayne K.J."/>
            <person name="Tettelin H."/>
            <person name="Glass J.I."/>
            <person name="Rusch D."/>
            <person name="Podicherti R."/>
            <person name="Tsui H.-C.T."/>
            <person name="Winkler M.E."/>
        </authorList>
    </citation>
    <scope>NUCLEOTIDE SEQUENCE</scope>
</reference>
<organism evidence="1">
    <name type="scientific">marine metagenome</name>
    <dbReference type="NCBI Taxonomy" id="408172"/>
    <lineage>
        <taxon>unclassified sequences</taxon>
        <taxon>metagenomes</taxon>
        <taxon>ecological metagenomes</taxon>
    </lineage>
</organism>
<evidence type="ECO:0008006" key="2">
    <source>
        <dbReference type="Google" id="ProtNLM"/>
    </source>
</evidence>
<dbReference type="AlphaFoldDB" id="A0A383CQM5"/>
<gene>
    <name evidence="1" type="ORF">METZ01_LOCUS487295</name>
</gene>
<proteinExistence type="predicted"/>
<protein>
    <recommendedName>
        <fullName evidence="2">Porin domain-containing protein</fullName>
    </recommendedName>
</protein>
<accession>A0A383CQM5</accession>
<name>A0A383CQM5_9ZZZZ</name>
<sequence length="223" mass="25060">MIRKLLIVAMLAVTFFGSAPGYAADVGELERRIDMLSDELDRVKSSGGSGGGIASRTQVHGYGEMHMEWSDENRTRIDNHRFVIGIHSELSDWIHLNAEIDFEHAAQDMEFEFSYLDFLVSEKLNFRTGVMLMPVGNLNEHHEPPLFYSVERPNFHDKLIPTTWQQGGFGIFGQLDDGVKYRIYFVNAVQSIGTGGTGSAGYFSDADFIRAGRQQLKYVVAND</sequence>
<evidence type="ECO:0000313" key="1">
    <source>
        <dbReference type="EMBL" id="SVE34441.1"/>
    </source>
</evidence>
<dbReference type="SUPFAM" id="SSF56935">
    <property type="entry name" value="Porins"/>
    <property type="match status" value="1"/>
</dbReference>
<feature type="non-terminal residue" evidence="1">
    <location>
        <position position="223"/>
    </location>
</feature>